<feature type="binding site" evidence="8">
    <location>
        <position position="616"/>
    </location>
    <ligand>
        <name>Ca(2+)</name>
        <dbReference type="ChEBI" id="CHEBI:29108"/>
    </ligand>
</feature>
<dbReference type="Proteomes" id="UP000005426">
    <property type="component" value="Unassembled WGS sequence"/>
</dbReference>
<keyword evidence="4" id="KW-0378">Hydrolase</keyword>
<dbReference type="Pfam" id="PF09286">
    <property type="entry name" value="Pro-kuma_activ"/>
    <property type="match status" value="1"/>
</dbReference>
<dbReference type="HOGENOM" id="CLU_013783_4_0_1"/>
<keyword evidence="9" id="KW-0732">Signal</keyword>
<keyword evidence="7" id="KW-0865">Zymogen</keyword>
<name>G9NRV9_HYPAI</name>
<evidence type="ECO:0000256" key="3">
    <source>
        <dbReference type="ARBA" id="ARBA00022723"/>
    </source>
</evidence>
<dbReference type="InterPro" id="IPR015366">
    <property type="entry name" value="S53_propep"/>
</dbReference>
<sequence length="665" mass="73202">MRVGHTSLALLCVVAEKFVQVSLAAHVIHERALPTNDWVKLGNINPDGLLPVRIGLTQQNLVQGHDLLMERSTPGHPKYGQHMTQDEVFKLFAPHDDSVNAVQNWLESEGIKPDRVTRSGNFQWIQFHATVTELEKLTNSTYDIYEHQKTGVRHVGTDEYSIPAELKVHIDMISPAIKRLQIAGPVKDQQIPIPQNTEAQNIRRQSHHNVIPAAPLTGSDVTNDCNTFLTPRCISNMYRMPLNSGNSSIHGNELGIYQLQPYNQSDLTWFYKKFAPHMDHNVSPLFDSINGAPRFSDDQTANTTGDGQAMLDIQVASPIVYPQHVRVLGVEDVYYQERASRGLFNNFLDAIDGSYCNLTAFNITGDSPKYDPSYPDGHGYVEDRMCGVFTPTNVISISYSPEEAQQSANYDRRQCNEWMKLGLMGITVVGSTGVYGVAGNENECLQTYDARNVFNPLSLTNCPYVLAVGSTQLAPGVHDGSQGYEVGLQTVPYASGGGFSNIYEAPAYQKSALDCYWENNYPLYLYYNVTNNQTIGQWGGLFNIAGRGFPDISAIGANIVTVDQGDVHTTSAKSGAAPLIGAIITRINEERLKANMSTVAFINPALYANTSIFNDVTVGNATGCGGFGFQAVKGWDPVTGLGTPDYPSMLEYFLSIGKPFNEELK</sequence>
<evidence type="ECO:0000256" key="9">
    <source>
        <dbReference type="SAM" id="SignalP"/>
    </source>
</evidence>
<evidence type="ECO:0000313" key="11">
    <source>
        <dbReference type="EMBL" id="EHK46740.1"/>
    </source>
</evidence>
<dbReference type="GeneID" id="25779161"/>
<protein>
    <recommendedName>
        <fullName evidence="10">Peptidase S53 domain-containing protein</fullName>
    </recommendedName>
</protein>
<feature type="binding site" evidence="8">
    <location>
        <position position="636"/>
    </location>
    <ligand>
        <name>Ca(2+)</name>
        <dbReference type="ChEBI" id="CHEBI:29108"/>
    </ligand>
</feature>
<comment type="caution">
    <text evidence="8">Lacks conserved residue(s) required for the propagation of feature annotation.</text>
</comment>
<evidence type="ECO:0000256" key="1">
    <source>
        <dbReference type="ARBA" id="ARBA00004239"/>
    </source>
</evidence>
<comment type="caution">
    <text evidence="11">The sequence shown here is derived from an EMBL/GenBank/DDBJ whole genome shotgun (WGS) entry which is preliminary data.</text>
</comment>
<dbReference type="PANTHER" id="PTHR14218:SF19">
    <property type="entry name" value="SERINE PROTEASE AORO, PUTATIVE (AFU_ORTHOLOGUE AFUA_6G10250)-RELATED"/>
    <property type="match status" value="1"/>
</dbReference>
<dbReference type="InterPro" id="IPR030400">
    <property type="entry name" value="Sedolisin_dom"/>
</dbReference>
<feature type="chain" id="PRO_5003524744" description="Peptidase S53 domain-containing protein" evidence="9">
    <location>
        <begin position="25"/>
        <end position="665"/>
    </location>
</feature>
<dbReference type="GO" id="GO:0005576">
    <property type="term" value="C:extracellular region"/>
    <property type="evidence" value="ECO:0007669"/>
    <property type="project" value="UniProtKB-SubCell"/>
</dbReference>
<dbReference type="eggNOG" id="ENOG502QTN1">
    <property type="taxonomic scope" value="Eukaryota"/>
</dbReference>
<reference evidence="11 12" key="1">
    <citation type="journal article" date="2011" name="Genome Biol.">
        <title>Comparative genome sequence analysis underscores mycoparasitism as the ancestral life style of Trichoderma.</title>
        <authorList>
            <person name="Kubicek C.P."/>
            <person name="Herrera-Estrella A."/>
            <person name="Seidl-Seiboth V."/>
            <person name="Martinez D.A."/>
            <person name="Druzhinina I.S."/>
            <person name="Thon M."/>
            <person name="Zeilinger S."/>
            <person name="Casas-Flores S."/>
            <person name="Horwitz B.A."/>
            <person name="Mukherjee P.K."/>
            <person name="Mukherjee M."/>
            <person name="Kredics L."/>
            <person name="Alcaraz L.D."/>
            <person name="Aerts A."/>
            <person name="Antal Z."/>
            <person name="Atanasova L."/>
            <person name="Cervantes-Badillo M.G."/>
            <person name="Challacombe J."/>
            <person name="Chertkov O."/>
            <person name="McCluskey K."/>
            <person name="Coulpier F."/>
            <person name="Deshpande N."/>
            <person name="von Doehren H."/>
            <person name="Ebbole D.J."/>
            <person name="Esquivel-Naranjo E.U."/>
            <person name="Fekete E."/>
            <person name="Flipphi M."/>
            <person name="Glaser F."/>
            <person name="Gomez-Rodriguez E.Y."/>
            <person name="Gruber S."/>
            <person name="Han C."/>
            <person name="Henrissat B."/>
            <person name="Hermosa R."/>
            <person name="Hernandez-Onate M."/>
            <person name="Karaffa L."/>
            <person name="Kosti I."/>
            <person name="Le Crom S."/>
            <person name="Lindquist E."/>
            <person name="Lucas S."/>
            <person name="Luebeck M."/>
            <person name="Luebeck P.S."/>
            <person name="Margeot A."/>
            <person name="Metz B."/>
            <person name="Misra M."/>
            <person name="Nevalainen H."/>
            <person name="Omann M."/>
            <person name="Packer N."/>
            <person name="Perrone G."/>
            <person name="Uresti-Rivera E.E."/>
            <person name="Salamov A."/>
            <person name="Schmoll M."/>
            <person name="Seiboth B."/>
            <person name="Shapiro H."/>
            <person name="Sukno S."/>
            <person name="Tamayo-Ramos J.A."/>
            <person name="Tisch D."/>
            <person name="Wiest A."/>
            <person name="Wilkinson H.H."/>
            <person name="Zhang M."/>
            <person name="Coutinho P.M."/>
            <person name="Kenerley C.M."/>
            <person name="Monte E."/>
            <person name="Baker S.E."/>
            <person name="Grigoriev I.V."/>
        </authorList>
    </citation>
    <scope>NUCLEOTIDE SEQUENCE [LARGE SCALE GENOMIC DNA]</scope>
    <source>
        <strain evidence="12">ATCC 20476 / IMI 206040</strain>
    </source>
</reference>
<feature type="domain" description="Peptidase S53" evidence="10">
    <location>
        <begin position="228"/>
        <end position="656"/>
    </location>
</feature>
<comment type="cofactor">
    <cofactor evidence="8">
        <name>Ca(2+)</name>
        <dbReference type="ChEBI" id="CHEBI:29108"/>
    </cofactor>
    <text evidence="8">Binds 1 Ca(2+) ion per subunit.</text>
</comment>
<evidence type="ECO:0000256" key="6">
    <source>
        <dbReference type="ARBA" id="ARBA00022837"/>
    </source>
</evidence>
<keyword evidence="6 8" id="KW-0106">Calcium</keyword>
<dbReference type="EMBL" id="ABDG02000022">
    <property type="protein sequence ID" value="EHK46740.1"/>
    <property type="molecule type" value="Genomic_DNA"/>
</dbReference>
<comment type="subcellular location">
    <subcellularLocation>
        <location evidence="1">Secreted</location>
        <location evidence="1">Extracellular space</location>
    </subcellularLocation>
</comment>
<feature type="binding site" evidence="8">
    <location>
        <position position="615"/>
    </location>
    <ligand>
        <name>Ca(2+)</name>
        <dbReference type="ChEBI" id="CHEBI:29108"/>
    </ligand>
</feature>
<dbReference type="GO" id="GO:0008240">
    <property type="term" value="F:tripeptidyl-peptidase activity"/>
    <property type="evidence" value="ECO:0007669"/>
    <property type="project" value="TreeGrafter"/>
</dbReference>
<evidence type="ECO:0000256" key="7">
    <source>
        <dbReference type="ARBA" id="ARBA00023145"/>
    </source>
</evidence>
<gene>
    <name evidence="11" type="ORF">TRIATDRAFT_264058</name>
</gene>
<evidence type="ECO:0000256" key="5">
    <source>
        <dbReference type="ARBA" id="ARBA00022825"/>
    </source>
</evidence>
<keyword evidence="2" id="KW-0645">Protease</keyword>
<dbReference type="GO" id="GO:0046872">
    <property type="term" value="F:metal ion binding"/>
    <property type="evidence" value="ECO:0007669"/>
    <property type="project" value="UniProtKB-UniRule"/>
</dbReference>
<evidence type="ECO:0000259" key="10">
    <source>
        <dbReference type="PROSITE" id="PS51695"/>
    </source>
</evidence>
<dbReference type="SMART" id="SM00944">
    <property type="entry name" value="Pro-kuma_activ"/>
    <property type="match status" value="1"/>
</dbReference>
<keyword evidence="5" id="KW-0720">Serine protease</keyword>
<dbReference type="OMA" id="FITPRCI"/>
<dbReference type="KEGG" id="tatv:25779161"/>
<dbReference type="SUPFAM" id="SSF52743">
    <property type="entry name" value="Subtilisin-like"/>
    <property type="match status" value="1"/>
</dbReference>
<dbReference type="InterPro" id="IPR050819">
    <property type="entry name" value="Tripeptidyl-peptidase_I"/>
</dbReference>
<dbReference type="AlphaFoldDB" id="G9NRV9"/>
<dbReference type="OrthoDB" id="409122at2759"/>
<keyword evidence="12" id="KW-1185">Reference proteome</keyword>
<dbReference type="GO" id="GO:0004252">
    <property type="term" value="F:serine-type endopeptidase activity"/>
    <property type="evidence" value="ECO:0007669"/>
    <property type="project" value="InterPro"/>
</dbReference>
<proteinExistence type="predicted"/>
<evidence type="ECO:0000256" key="8">
    <source>
        <dbReference type="PROSITE-ProRule" id="PRU01032"/>
    </source>
</evidence>
<dbReference type="Gene3D" id="3.40.50.200">
    <property type="entry name" value="Peptidase S8/S53 domain"/>
    <property type="match status" value="1"/>
</dbReference>
<dbReference type="PROSITE" id="PS51695">
    <property type="entry name" value="SEDOLISIN"/>
    <property type="match status" value="1"/>
</dbReference>
<dbReference type="CDD" id="cd11377">
    <property type="entry name" value="Pro-peptidase_S53"/>
    <property type="match status" value="1"/>
</dbReference>
<evidence type="ECO:0000256" key="2">
    <source>
        <dbReference type="ARBA" id="ARBA00022670"/>
    </source>
</evidence>
<dbReference type="PANTHER" id="PTHR14218">
    <property type="entry name" value="PROTEASE S8 TRIPEPTIDYL PEPTIDASE I CLN2"/>
    <property type="match status" value="1"/>
</dbReference>
<evidence type="ECO:0000256" key="4">
    <source>
        <dbReference type="ARBA" id="ARBA00022801"/>
    </source>
</evidence>
<organism evidence="11 12">
    <name type="scientific">Hypocrea atroviridis (strain ATCC 20476 / IMI 206040)</name>
    <name type="common">Trichoderma atroviride</name>
    <dbReference type="NCBI Taxonomy" id="452589"/>
    <lineage>
        <taxon>Eukaryota</taxon>
        <taxon>Fungi</taxon>
        <taxon>Dikarya</taxon>
        <taxon>Ascomycota</taxon>
        <taxon>Pezizomycotina</taxon>
        <taxon>Sordariomycetes</taxon>
        <taxon>Hypocreomycetidae</taxon>
        <taxon>Hypocreales</taxon>
        <taxon>Hypocreaceae</taxon>
        <taxon>Trichoderma</taxon>
    </lineage>
</organism>
<keyword evidence="3 8" id="KW-0479">Metal-binding</keyword>
<dbReference type="SUPFAM" id="SSF54897">
    <property type="entry name" value="Protease propeptides/inhibitors"/>
    <property type="match status" value="1"/>
</dbReference>
<accession>G9NRV9</accession>
<dbReference type="RefSeq" id="XP_013944913.1">
    <property type="nucleotide sequence ID" value="XM_014089438.1"/>
</dbReference>
<dbReference type="InterPro" id="IPR036852">
    <property type="entry name" value="Peptidase_S8/S53_dom_sf"/>
</dbReference>
<dbReference type="STRING" id="452589.G9NRV9"/>
<dbReference type="GO" id="GO:0006508">
    <property type="term" value="P:proteolysis"/>
    <property type="evidence" value="ECO:0007669"/>
    <property type="project" value="UniProtKB-KW"/>
</dbReference>
<dbReference type="CDD" id="cd04056">
    <property type="entry name" value="Peptidases_S53"/>
    <property type="match status" value="1"/>
</dbReference>
<evidence type="ECO:0000313" key="12">
    <source>
        <dbReference type="Proteomes" id="UP000005426"/>
    </source>
</evidence>
<feature type="signal peptide" evidence="9">
    <location>
        <begin position="1"/>
        <end position="24"/>
    </location>
</feature>
<feature type="binding site" evidence="8">
    <location>
        <position position="634"/>
    </location>
    <ligand>
        <name>Ca(2+)</name>
        <dbReference type="ChEBI" id="CHEBI:29108"/>
    </ligand>
</feature>